<name>A0ABW3T438_9CAUL</name>
<dbReference type="Gene3D" id="1.10.287.950">
    <property type="entry name" value="Methyl-accepting chemotaxis protein"/>
    <property type="match status" value="1"/>
</dbReference>
<evidence type="ECO:0000256" key="1">
    <source>
        <dbReference type="SAM" id="MobiDB-lite"/>
    </source>
</evidence>
<dbReference type="Proteomes" id="UP001597216">
    <property type="component" value="Unassembled WGS sequence"/>
</dbReference>
<feature type="region of interest" description="Disordered" evidence="1">
    <location>
        <begin position="1"/>
        <end position="20"/>
    </location>
</feature>
<dbReference type="EMBL" id="JBHTLQ010000033">
    <property type="protein sequence ID" value="MFD1191703.1"/>
    <property type="molecule type" value="Genomic_DNA"/>
</dbReference>
<evidence type="ECO:0008006" key="4">
    <source>
        <dbReference type="Google" id="ProtNLM"/>
    </source>
</evidence>
<accession>A0ABW3T438</accession>
<gene>
    <name evidence="2" type="ORF">ACFQ27_14025</name>
</gene>
<protein>
    <recommendedName>
        <fullName evidence="4">Methyl-accepting chemotaxis protein</fullName>
    </recommendedName>
</protein>
<comment type="caution">
    <text evidence="2">The sequence shown here is derived from an EMBL/GenBank/DDBJ whole genome shotgun (WGS) entry which is preliminary data.</text>
</comment>
<evidence type="ECO:0000313" key="3">
    <source>
        <dbReference type="Proteomes" id="UP001597216"/>
    </source>
</evidence>
<dbReference type="SUPFAM" id="SSF58104">
    <property type="entry name" value="Methyl-accepting chemotaxis protein (MCP) signaling domain"/>
    <property type="match status" value="1"/>
</dbReference>
<reference evidence="3" key="1">
    <citation type="journal article" date="2019" name="Int. J. Syst. Evol. Microbiol.">
        <title>The Global Catalogue of Microorganisms (GCM) 10K type strain sequencing project: providing services to taxonomists for standard genome sequencing and annotation.</title>
        <authorList>
            <consortium name="The Broad Institute Genomics Platform"/>
            <consortium name="The Broad Institute Genome Sequencing Center for Infectious Disease"/>
            <person name="Wu L."/>
            <person name="Ma J."/>
        </authorList>
    </citation>
    <scope>NUCLEOTIDE SEQUENCE [LARGE SCALE GENOMIC DNA]</scope>
    <source>
        <strain evidence="3">CCUG 55074</strain>
    </source>
</reference>
<evidence type="ECO:0000313" key="2">
    <source>
        <dbReference type="EMBL" id="MFD1191703.1"/>
    </source>
</evidence>
<keyword evidence="3" id="KW-1185">Reference proteome</keyword>
<proteinExistence type="predicted"/>
<organism evidence="2 3">
    <name type="scientific">Phenylobacterium conjunctum</name>
    <dbReference type="NCBI Taxonomy" id="1298959"/>
    <lineage>
        <taxon>Bacteria</taxon>
        <taxon>Pseudomonadati</taxon>
        <taxon>Pseudomonadota</taxon>
        <taxon>Alphaproteobacteria</taxon>
        <taxon>Caulobacterales</taxon>
        <taxon>Caulobacteraceae</taxon>
        <taxon>Phenylobacterium</taxon>
    </lineage>
</organism>
<sequence length="575" mass="60436">MFNTAKSLSPADHAAGSPVRRRLEAARRTVEGRFLEAGEVLGQAVEGVGKLIASLDHLTGALDPATVSATTGELTAAADRLRALPLRHETRRGAVERLNAMGGRLAGCIDDMKRNLAYLRVFAINIKITAGGVADATTEFGLFAQEICDCIELGRNQLNDFDRDLRLLSGELKTAFSHEQGLADRCSALVPAVPDGLSASAADLVEHHAQVSRAAAEVAALARAVHKKVGQALGALQAGDIARQRIEHVEQALDALAQVPDLKPEPRARLEAFIHGLLAEQLRDASADFSRDVTRIGENMAGIAADASEILRLRELAFGQADSDGGGFLRQMEGHVAQALDLVAEVEAADATAGRVGGAAAQAVAGLTAQIAGLQAIKTDVQQMALNTTLKCSRMGDVGKPLAVIAIELRNQAGHLETSAQEALDALGVLAQEAGKMGGAVREDPANEIQAGDALSGAAERLRDVGQSVEADLQGLARQGEAVVEGLRRATSRLAFQREIAAVMDEAAQTLASQAGDEAPWTDDISTPLATLLDGIARTYTMAQERETHRRMTQGLDLAAAMAPDAAQSDDDVLF</sequence>